<reference evidence="3 4" key="1">
    <citation type="submission" date="2019-11" db="EMBL/GenBank/DDBJ databases">
        <title>Novel species isolated from a subtropical stream in China.</title>
        <authorList>
            <person name="Lu H."/>
        </authorList>
    </citation>
    <scope>NUCLEOTIDE SEQUENCE [LARGE SCALE GENOMIC DNA]</scope>
    <source>
        <strain evidence="3 4">FT26W</strain>
    </source>
</reference>
<proteinExistence type="inferred from homology"/>
<dbReference type="SUPFAM" id="SSF56954">
    <property type="entry name" value="Outer membrane efflux proteins (OEP)"/>
    <property type="match status" value="1"/>
</dbReference>
<protein>
    <submittedName>
        <fullName evidence="3">Efflux transporter outer membrane subunit</fullName>
    </submittedName>
</protein>
<dbReference type="AlphaFoldDB" id="A0A844D346"/>
<dbReference type="Gene3D" id="1.20.1600.10">
    <property type="entry name" value="Outer membrane efflux proteins (OEP)"/>
    <property type="match status" value="1"/>
</dbReference>
<dbReference type="NCBIfam" id="TIGR01845">
    <property type="entry name" value="outer_NodT"/>
    <property type="match status" value="1"/>
</dbReference>
<keyword evidence="4" id="KW-1185">Reference proteome</keyword>
<dbReference type="PANTHER" id="PTHR30203:SF29">
    <property type="entry name" value="PROTEIN CYAE"/>
    <property type="match status" value="1"/>
</dbReference>
<keyword evidence="2" id="KW-0449">Lipoprotein</keyword>
<dbReference type="InterPro" id="IPR003423">
    <property type="entry name" value="OMP_efflux"/>
</dbReference>
<evidence type="ECO:0000313" key="4">
    <source>
        <dbReference type="Proteomes" id="UP000439986"/>
    </source>
</evidence>
<dbReference type="GO" id="GO:0015562">
    <property type="term" value="F:efflux transmembrane transporter activity"/>
    <property type="evidence" value="ECO:0007669"/>
    <property type="project" value="InterPro"/>
</dbReference>
<dbReference type="Gene3D" id="2.20.200.10">
    <property type="entry name" value="Outer membrane efflux proteins (OEP)"/>
    <property type="match status" value="1"/>
</dbReference>
<dbReference type="PANTHER" id="PTHR30203">
    <property type="entry name" value="OUTER MEMBRANE CATION EFFLUX PROTEIN"/>
    <property type="match status" value="1"/>
</dbReference>
<sequence length="453" mass="47164">MLSACAVQGPAAHVDPLAPPQWQAPLPHNGSQADLATWWRGQADGLLVQLIESAQSASPTVASAASRIAQSRAERVAAGAALAPNVDAAASVNRSNQQSALPMGTTSQAALNASWEIDLFGANRAARDAAQARLESAHAGWHDARVSVAAEVANQYYGLRACEQLLAVARQDAVSRADTARLTELSATAGFQSPASLALARASAADGNSRYIAQRAACDVDVKVLSALTAIAEPELRQKLGTAVQAAAPAIAIPVLPAQTLSQRPDVFTAEREVAAASADVGNAQAQRYPRLTLSGSVGVANFRAAGDSTSTDTWTIGPVAISVPVFDAGRRRANVDSANARYDAAVTSYRATVRQAVSEVEQALVNLDSTAARAGDAQTALDGYRANYTAVDDRYRNGMASLFELEDARRTRLGAEQTVINLQRERSAAWVALYRAAGGGWTAPATALAAAN</sequence>
<gene>
    <name evidence="3" type="ORF">GJ698_03175</name>
</gene>
<name>A0A844D346_9BURK</name>
<dbReference type="Pfam" id="PF02321">
    <property type="entry name" value="OEP"/>
    <property type="match status" value="2"/>
</dbReference>
<dbReference type="Proteomes" id="UP000439986">
    <property type="component" value="Unassembled WGS sequence"/>
</dbReference>
<accession>A0A844D346</accession>
<comment type="subcellular location">
    <subcellularLocation>
        <location evidence="2">Cell membrane</location>
        <topology evidence="2">Lipid-anchor</topology>
    </subcellularLocation>
</comment>
<evidence type="ECO:0000256" key="2">
    <source>
        <dbReference type="RuleBase" id="RU362097"/>
    </source>
</evidence>
<keyword evidence="2" id="KW-1134">Transmembrane beta strand</keyword>
<organism evidence="3 4">
    <name type="scientific">Duganella aquatilis</name>
    <dbReference type="NCBI Taxonomy" id="2666082"/>
    <lineage>
        <taxon>Bacteria</taxon>
        <taxon>Pseudomonadati</taxon>
        <taxon>Pseudomonadota</taxon>
        <taxon>Betaproteobacteria</taxon>
        <taxon>Burkholderiales</taxon>
        <taxon>Oxalobacteraceae</taxon>
        <taxon>Telluria group</taxon>
        <taxon>Duganella</taxon>
    </lineage>
</organism>
<comment type="caution">
    <text evidence="3">The sequence shown here is derived from an EMBL/GenBank/DDBJ whole genome shotgun (WGS) entry which is preliminary data.</text>
</comment>
<evidence type="ECO:0000313" key="3">
    <source>
        <dbReference type="EMBL" id="MRW83092.1"/>
    </source>
</evidence>
<dbReference type="InterPro" id="IPR010131">
    <property type="entry name" value="MdtP/NodT-like"/>
</dbReference>
<keyword evidence="2" id="KW-0564">Palmitate</keyword>
<dbReference type="GO" id="GO:0005886">
    <property type="term" value="C:plasma membrane"/>
    <property type="evidence" value="ECO:0007669"/>
    <property type="project" value="UniProtKB-SubCell"/>
</dbReference>
<dbReference type="EMBL" id="WKJL01000001">
    <property type="protein sequence ID" value="MRW83092.1"/>
    <property type="molecule type" value="Genomic_DNA"/>
</dbReference>
<comment type="similarity">
    <text evidence="1 2">Belongs to the outer membrane factor (OMF) (TC 1.B.17) family.</text>
</comment>
<keyword evidence="2" id="KW-0472">Membrane</keyword>
<keyword evidence="2" id="KW-0812">Transmembrane</keyword>
<evidence type="ECO:0000256" key="1">
    <source>
        <dbReference type="ARBA" id="ARBA00007613"/>
    </source>
</evidence>